<dbReference type="SUPFAM" id="SSF50939">
    <property type="entry name" value="Sialidases"/>
    <property type="match status" value="1"/>
</dbReference>
<proteinExistence type="inferred from homology"/>
<feature type="domain" description="Sialidase" evidence="4">
    <location>
        <begin position="189"/>
        <end position="496"/>
    </location>
</feature>
<dbReference type="GO" id="GO:0009313">
    <property type="term" value="P:oligosaccharide catabolic process"/>
    <property type="evidence" value="ECO:0007669"/>
    <property type="project" value="TreeGrafter"/>
</dbReference>
<evidence type="ECO:0000259" key="4">
    <source>
        <dbReference type="Pfam" id="PF13859"/>
    </source>
</evidence>
<dbReference type="GO" id="GO:0006689">
    <property type="term" value="P:ganglioside catabolic process"/>
    <property type="evidence" value="ECO:0007669"/>
    <property type="project" value="TreeGrafter"/>
</dbReference>
<gene>
    <name evidence="5" type="ORF">BC792_10418</name>
</gene>
<dbReference type="InterPro" id="IPR011040">
    <property type="entry name" value="Sialidase"/>
</dbReference>
<protein>
    <recommendedName>
        <fullName evidence="3">exo-alpha-sialidase</fullName>
        <ecNumber evidence="3">3.2.1.18</ecNumber>
    </recommendedName>
</protein>
<dbReference type="GO" id="GO:0005737">
    <property type="term" value="C:cytoplasm"/>
    <property type="evidence" value="ECO:0007669"/>
    <property type="project" value="TreeGrafter"/>
</dbReference>
<dbReference type="OrthoDB" id="7294637at2"/>
<evidence type="ECO:0000313" key="6">
    <source>
        <dbReference type="Proteomes" id="UP000325105"/>
    </source>
</evidence>
<evidence type="ECO:0000256" key="2">
    <source>
        <dbReference type="ARBA" id="ARBA00009348"/>
    </source>
</evidence>
<evidence type="ECO:0000256" key="1">
    <source>
        <dbReference type="ARBA" id="ARBA00000427"/>
    </source>
</evidence>
<comment type="similarity">
    <text evidence="2">Belongs to the glycosyl hydrolase 33 family.</text>
</comment>
<dbReference type="EMBL" id="VNHX01000004">
    <property type="protein sequence ID" value="TYP96797.1"/>
    <property type="molecule type" value="Genomic_DNA"/>
</dbReference>
<dbReference type="GO" id="GO:0004308">
    <property type="term" value="F:exo-alpha-sialidase activity"/>
    <property type="evidence" value="ECO:0007669"/>
    <property type="project" value="UniProtKB-EC"/>
</dbReference>
<evidence type="ECO:0000256" key="3">
    <source>
        <dbReference type="ARBA" id="ARBA00012733"/>
    </source>
</evidence>
<dbReference type="Proteomes" id="UP000325105">
    <property type="component" value="Unassembled WGS sequence"/>
</dbReference>
<comment type="caution">
    <text evidence="5">The sequence shown here is derived from an EMBL/GenBank/DDBJ whole genome shotgun (WGS) entry which is preliminary data.</text>
</comment>
<sequence length="561" mass="61834">MSKLHVQFVIGICVLLLDVFSGGWVCANGRGPEYIEFQRQVPVVIAQETIVSRIKVDGKKGQRLQEIVLQLQADAAAGNVGVSIYYAKSDTAFRSKAAGEWSLFARKELRPGSSAVITGDAVLDGGESYFYVACTLPPTWKLADTFMLKAGRIRVAGKNYKPETINQRTFYPAVAVRRHNQDNVHTSRIPGLARTKTGALLAIFDARYESARDLQGHMDIGLHRSEDGGQTWKPMQIAMDMGEWGGLPQKFNGVSDACILVDSTSGTIYIAATWMYGVLDDNGKWIENLQDTSTVWNHQWRKKGSQPGFDVKQSAQFMLVKSTDDGKTWSRPVNITQMGKEQEWWLWAPAPGNGITLPDGTLVFPTQGRDHTGKPFSNITYSTDGGRTWKSSAKAIDVEGGTTECAVVALPSGELMLNMRANKNRDNWGPDNGRAVSVSSDLGVTWKEHPTSFRDLPEPTCMASLFRHDIASADGSRSILFFSNPNHKSKRIHMTLKASLDGGSTWPEELQLLLDEGSSRAYSCITSVDEAYIGILYESSQADMVFQKFAVADLINKADNK</sequence>
<comment type="catalytic activity">
    <reaction evidence="1">
        <text>Hydrolysis of alpha-(2-&gt;3)-, alpha-(2-&gt;6)-, alpha-(2-&gt;8)- glycosidic linkages of terminal sialic acid residues in oligosaccharides, glycoproteins, glycolipids, colominic acid and synthetic substrates.</text>
        <dbReference type="EC" id="3.2.1.18"/>
    </reaction>
</comment>
<evidence type="ECO:0000313" key="5">
    <source>
        <dbReference type="EMBL" id="TYP96797.1"/>
    </source>
</evidence>
<dbReference type="InterPro" id="IPR026856">
    <property type="entry name" value="Sialidase_fam"/>
</dbReference>
<dbReference type="PANTHER" id="PTHR10628:SF30">
    <property type="entry name" value="EXO-ALPHA-SIALIDASE"/>
    <property type="match status" value="1"/>
</dbReference>
<dbReference type="GO" id="GO:0016020">
    <property type="term" value="C:membrane"/>
    <property type="evidence" value="ECO:0007669"/>
    <property type="project" value="TreeGrafter"/>
</dbReference>
<dbReference type="CDD" id="cd15482">
    <property type="entry name" value="Sialidase_non-viral"/>
    <property type="match status" value="1"/>
</dbReference>
<dbReference type="AlphaFoldDB" id="A0A5S5DLJ4"/>
<organism evidence="5 6">
    <name type="scientific">Sphingobacterium allocomposti</name>
    <dbReference type="NCBI Taxonomy" id="415956"/>
    <lineage>
        <taxon>Bacteria</taxon>
        <taxon>Pseudomonadati</taxon>
        <taxon>Bacteroidota</taxon>
        <taxon>Sphingobacteriia</taxon>
        <taxon>Sphingobacteriales</taxon>
        <taxon>Sphingobacteriaceae</taxon>
        <taxon>Sphingobacterium</taxon>
    </lineage>
</organism>
<dbReference type="Gene3D" id="2.120.10.10">
    <property type="match status" value="1"/>
</dbReference>
<keyword evidence="6" id="KW-1185">Reference proteome</keyword>
<reference evidence="5 6" key="1">
    <citation type="submission" date="2019-07" db="EMBL/GenBank/DDBJ databases">
        <title>Genomic Encyclopedia of Archaeal and Bacterial Type Strains, Phase II (KMG-II): from individual species to whole genera.</title>
        <authorList>
            <person name="Goeker M."/>
        </authorList>
    </citation>
    <scope>NUCLEOTIDE SEQUENCE [LARGE SCALE GENOMIC DNA]</scope>
    <source>
        <strain evidence="5 6">DSM 18850</strain>
    </source>
</reference>
<dbReference type="InterPro" id="IPR036278">
    <property type="entry name" value="Sialidase_sf"/>
</dbReference>
<dbReference type="RefSeq" id="WP_148907729.1">
    <property type="nucleotide sequence ID" value="NZ_VNHX01000004.1"/>
</dbReference>
<dbReference type="Pfam" id="PF13859">
    <property type="entry name" value="BNR_3"/>
    <property type="match status" value="1"/>
</dbReference>
<name>A0A5S5DLJ4_9SPHI</name>
<dbReference type="PANTHER" id="PTHR10628">
    <property type="entry name" value="SIALIDASE"/>
    <property type="match status" value="1"/>
</dbReference>
<dbReference type="EC" id="3.2.1.18" evidence="3"/>
<accession>A0A5S5DLJ4</accession>